<dbReference type="OrthoDB" id="5871085at2759"/>
<dbReference type="Pfam" id="PF02661">
    <property type="entry name" value="Fic"/>
    <property type="match status" value="1"/>
</dbReference>
<feature type="binding site" evidence="10">
    <location>
        <begin position="24"/>
        <end position="31"/>
    </location>
    <ligand>
        <name>ATP</name>
        <dbReference type="ChEBI" id="CHEBI:30616"/>
    </ligand>
</feature>
<keyword evidence="3" id="KW-0677">Repeat</keyword>
<proteinExistence type="predicted"/>
<dbReference type="GO" id="GO:0016020">
    <property type="term" value="C:membrane"/>
    <property type="evidence" value="ECO:0007669"/>
    <property type="project" value="UniProtKB-SubCell"/>
</dbReference>
<keyword evidence="2" id="KW-0812">Transmembrane</keyword>
<accession>A0A0N4VY92</accession>
<evidence type="ECO:0000259" key="11">
    <source>
        <dbReference type="PROSITE" id="PS51459"/>
    </source>
</evidence>
<evidence type="ECO:0000256" key="6">
    <source>
        <dbReference type="ARBA" id="ARBA00022840"/>
    </source>
</evidence>
<dbReference type="AlphaFoldDB" id="A0A0N4VY92"/>
<keyword evidence="13" id="KW-1185">Reference proteome</keyword>
<dbReference type="Gene3D" id="1.10.3290.10">
    <property type="entry name" value="Fido-like domain"/>
    <property type="match status" value="1"/>
</dbReference>
<evidence type="ECO:0000256" key="5">
    <source>
        <dbReference type="ARBA" id="ARBA00022803"/>
    </source>
</evidence>
<evidence type="ECO:0000256" key="4">
    <source>
        <dbReference type="ARBA" id="ARBA00022741"/>
    </source>
</evidence>
<dbReference type="Proteomes" id="UP000268014">
    <property type="component" value="Unassembled WGS sequence"/>
</dbReference>
<gene>
    <name evidence="12" type="ORF">HPLM_LOCUS2260</name>
</gene>
<reference evidence="14" key="1">
    <citation type="submission" date="2017-02" db="UniProtKB">
        <authorList>
            <consortium name="WormBaseParasite"/>
        </authorList>
    </citation>
    <scope>IDENTIFICATION</scope>
</reference>
<evidence type="ECO:0000256" key="2">
    <source>
        <dbReference type="ARBA" id="ARBA00022692"/>
    </source>
</evidence>
<feature type="active site" evidence="9">
    <location>
        <position position="20"/>
    </location>
</feature>
<dbReference type="GO" id="GO:0005524">
    <property type="term" value="F:ATP binding"/>
    <property type="evidence" value="ECO:0007669"/>
    <property type="project" value="UniProtKB-KW"/>
</dbReference>
<name>A0A0N4VY92_HAEPC</name>
<evidence type="ECO:0000256" key="9">
    <source>
        <dbReference type="PIRSR" id="PIRSR640198-1"/>
    </source>
</evidence>
<evidence type="ECO:0000256" key="10">
    <source>
        <dbReference type="PIRSR" id="PIRSR640198-2"/>
    </source>
</evidence>
<dbReference type="PROSITE" id="PS51459">
    <property type="entry name" value="FIDO"/>
    <property type="match status" value="1"/>
</dbReference>
<keyword evidence="7" id="KW-1133">Transmembrane helix</keyword>
<protein>
    <submittedName>
        <fullName evidence="14">Fido domain-containing protein</fullName>
    </submittedName>
</protein>
<evidence type="ECO:0000313" key="12">
    <source>
        <dbReference type="EMBL" id="VDO13796.1"/>
    </source>
</evidence>
<feature type="domain" description="Fido" evidence="11">
    <location>
        <begin position="1"/>
        <end position="77"/>
    </location>
</feature>
<evidence type="ECO:0000256" key="8">
    <source>
        <dbReference type="ARBA" id="ARBA00023136"/>
    </source>
</evidence>
<comment type="subcellular location">
    <subcellularLocation>
        <location evidence="1">Membrane</location>
        <topology evidence="1">Single-pass membrane protein</topology>
    </subcellularLocation>
</comment>
<dbReference type="InterPro" id="IPR036597">
    <property type="entry name" value="Fido-like_dom_sf"/>
</dbReference>
<keyword evidence="6 10" id="KW-0067">ATP-binding</keyword>
<evidence type="ECO:0000256" key="7">
    <source>
        <dbReference type="ARBA" id="ARBA00022989"/>
    </source>
</evidence>
<evidence type="ECO:0000313" key="14">
    <source>
        <dbReference type="WBParaSite" id="HPLM_0000226301-mRNA-1"/>
    </source>
</evidence>
<feature type="binding site" evidence="10">
    <location>
        <begin position="56"/>
        <end position="57"/>
    </location>
    <ligand>
        <name>ATP</name>
        <dbReference type="ChEBI" id="CHEBI:30616"/>
    </ligand>
</feature>
<feature type="binding site" evidence="10">
    <location>
        <position position="64"/>
    </location>
    <ligand>
        <name>ATP</name>
        <dbReference type="ChEBI" id="CHEBI:30616"/>
    </ligand>
</feature>
<evidence type="ECO:0000313" key="13">
    <source>
        <dbReference type="Proteomes" id="UP000268014"/>
    </source>
</evidence>
<dbReference type="InterPro" id="IPR003812">
    <property type="entry name" value="Fido"/>
</dbReference>
<reference evidence="12 13" key="2">
    <citation type="submission" date="2018-11" db="EMBL/GenBank/DDBJ databases">
        <authorList>
            <consortium name="Pathogen Informatics"/>
        </authorList>
    </citation>
    <scope>NUCLEOTIDE SEQUENCE [LARGE SCALE GENOMIC DNA]</scope>
    <source>
        <strain evidence="12 13">MHpl1</strain>
    </source>
</reference>
<dbReference type="EMBL" id="UZAF01004311">
    <property type="protein sequence ID" value="VDO13796.1"/>
    <property type="molecule type" value="Genomic_DNA"/>
</dbReference>
<evidence type="ECO:0000256" key="3">
    <source>
        <dbReference type="ARBA" id="ARBA00022737"/>
    </source>
</evidence>
<organism evidence="14">
    <name type="scientific">Haemonchus placei</name>
    <name type="common">Barber's pole worm</name>
    <dbReference type="NCBI Taxonomy" id="6290"/>
    <lineage>
        <taxon>Eukaryota</taxon>
        <taxon>Metazoa</taxon>
        <taxon>Ecdysozoa</taxon>
        <taxon>Nematoda</taxon>
        <taxon>Chromadorea</taxon>
        <taxon>Rhabditida</taxon>
        <taxon>Rhabditina</taxon>
        <taxon>Rhabditomorpha</taxon>
        <taxon>Strongyloidea</taxon>
        <taxon>Trichostrongylidae</taxon>
        <taxon>Haemonchus</taxon>
    </lineage>
</organism>
<dbReference type="PANTHER" id="PTHR13504:SF34">
    <property type="entry name" value="PROTEIN ADENYLYLTRANSFERASE FICD"/>
    <property type="match status" value="1"/>
</dbReference>
<keyword evidence="8" id="KW-0472">Membrane</keyword>
<dbReference type="STRING" id="6290.A0A0N4VY92"/>
<keyword evidence="4 10" id="KW-0547">Nucleotide-binding</keyword>
<sequence length="107" mass="12564">MLAPPYLRIHQNSISQVVVHPFIDGNGRTARLLLNLILMRAGFPPVILPVESRAEYYATLITANHGDLRPFVRYIARHTESTLKVRYLYHRFLNQAYFFYSMYKYVS</sequence>
<evidence type="ECO:0000256" key="1">
    <source>
        <dbReference type="ARBA" id="ARBA00004167"/>
    </source>
</evidence>
<dbReference type="WBParaSite" id="HPLM_0000226301-mRNA-1">
    <property type="protein sequence ID" value="HPLM_0000226301-mRNA-1"/>
    <property type="gene ID" value="HPLM_0000226301"/>
</dbReference>
<dbReference type="SUPFAM" id="SSF140931">
    <property type="entry name" value="Fic-like"/>
    <property type="match status" value="1"/>
</dbReference>
<keyword evidence="5" id="KW-0802">TPR repeat</keyword>
<dbReference type="InterPro" id="IPR040198">
    <property type="entry name" value="Fido_containing"/>
</dbReference>
<dbReference type="PANTHER" id="PTHR13504">
    <property type="entry name" value="FIDO DOMAIN-CONTAINING PROTEIN DDB_G0283145"/>
    <property type="match status" value="1"/>
</dbReference>